<reference evidence="7" key="3">
    <citation type="submission" date="2025-04" db="UniProtKB">
        <authorList>
            <consortium name="RefSeq"/>
        </authorList>
    </citation>
    <scope>IDENTIFICATION</scope>
    <source>
        <strain evidence="7">Tuebingen</strain>
    </source>
</reference>
<dbReference type="EMBL" id="CU855813">
    <property type="status" value="NOT_ANNOTATED_CDS"/>
    <property type="molecule type" value="Genomic_DNA"/>
</dbReference>
<sequence>MDSLTVSSLSSTPGSELSTDEMKLLAKLEEQNRLLETDSKSLYSVNGVLRNPTSPKTFSLEENIWENVINEWEDWSKRKVGQIKVLTRRGVPAHLRAMVWQLLCDSGNVSVRPQYSDLLKSSSPSETLIHRDLTRTFPHHQLFHNHQSISKETLFNVLKAYSVLDQEIGYCKGSVFIVGLLLTQMAEEEAFCVFVRLMKDFRMRELYKSSRDELGCCIYQFDSMIKEQLPELHSHFQTQGFQTSVFSSSWFYSIFLSSLPISAAMRIFDIFMCEGLEIVFRVGLAVLDMKQTELIKLDNEGMMKCLQNLESWESNPDLMIEAAYQIKYNGSQMKQFRKDYEAIKAKELEEQEELKGLCSENKHLKHRLAILERRCSEKLVSQLRKELEKTQLNIASSQNALKEMQANTSQLEEISAAPDEHSVLYLRTELISCRLREAEALTELKQLKNHIKDMDEKLQQVLCGGQQRVSSTQNDLQVELLSTRLKETLTQAILKESRHALMQLQTQNEIHRNQLKRTEAHVSSQRDHLQELTSHNKDLHSQLQQIRCHFLAVQNKWKGNEDGDAGNLIERLQKQITELQIQIQTFSKCAPSSCQPSTSASLEHKDT</sequence>
<accession>A0A8M3B773</accession>
<dbReference type="EMBL" id="CU855908">
    <property type="status" value="NOT_ANNOTATED_CDS"/>
    <property type="molecule type" value="Genomic_DNA"/>
</dbReference>
<dbReference type="OrthoDB" id="295078at2759"/>
<protein>
    <submittedName>
        <fullName evidence="7">Ecotropic viral integration site 5 protein homolog isoform X1</fullName>
    </submittedName>
    <submittedName>
        <fullName evidence="5">Ecotropic viral integration site 5a</fullName>
    </submittedName>
</protein>
<keyword evidence="1" id="KW-0343">GTPase activation</keyword>
<dbReference type="SMART" id="SM00164">
    <property type="entry name" value="TBC"/>
    <property type="match status" value="1"/>
</dbReference>
<evidence type="ECO:0000256" key="2">
    <source>
        <dbReference type="ARBA" id="ARBA00023054"/>
    </source>
</evidence>
<dbReference type="HOGENOM" id="CLU_005350_6_0_1"/>
<dbReference type="Gene3D" id="1.10.472.80">
    <property type="entry name" value="Ypt/Rab-GAP domain of gyp1p, domain 3"/>
    <property type="match status" value="1"/>
</dbReference>
<dbReference type="GeneID" id="100332570"/>
<evidence type="ECO:0000256" key="1">
    <source>
        <dbReference type="ARBA" id="ARBA00022468"/>
    </source>
</evidence>
<dbReference type="GeneTree" id="ENSGT00940000153846"/>
<dbReference type="Bgee" id="ENSDARG00000077666">
    <property type="expression patterns" value="Expressed in intestine and 8 other cell types or tissues"/>
</dbReference>
<dbReference type="InterPro" id="IPR050302">
    <property type="entry name" value="Rab_GAP_TBC_domain"/>
</dbReference>
<reference evidence="5" key="1">
    <citation type="submission" date="2011-06" db="UniProtKB">
        <authorList>
            <consortium name="Ensembl"/>
        </authorList>
    </citation>
    <scope>IDENTIFICATION</scope>
    <source>
        <strain evidence="5">Tuebingen</strain>
    </source>
</reference>
<proteinExistence type="predicted"/>
<evidence type="ECO:0000313" key="7">
    <source>
        <dbReference type="RefSeq" id="XP_009296272.1"/>
    </source>
</evidence>
<reference evidence="5 6" key="2">
    <citation type="journal article" date="2013" name="Nature">
        <title>The zebrafish reference genome sequence and its relationship to the human genome.</title>
        <authorList>
            <consortium name="Genome Reference Consortium Zebrafish"/>
            <person name="Howe K."/>
            <person name="Clark M.D."/>
            <person name="Torroja C.F."/>
            <person name="Torrance J."/>
            <person name="Berthelot C."/>
            <person name="Muffato M."/>
            <person name="Collins J.E."/>
            <person name="Humphray S."/>
            <person name="McLaren K."/>
            <person name="Matthews L."/>
            <person name="McLaren S."/>
            <person name="Sealy I."/>
            <person name="Caccamo M."/>
            <person name="Churcher C."/>
            <person name="Scott C."/>
            <person name="Barrett J.C."/>
            <person name="Koch R."/>
            <person name="Rauch G.J."/>
            <person name="White S."/>
            <person name="Chow W."/>
            <person name="Kilian B."/>
            <person name="Quintais L.T."/>
            <person name="Guerra-Assuncao J.A."/>
            <person name="Zhou Y."/>
            <person name="Gu Y."/>
            <person name="Yen J."/>
            <person name="Vogel J.H."/>
            <person name="Eyre T."/>
            <person name="Redmond S."/>
            <person name="Banerjee R."/>
            <person name="Chi J."/>
            <person name="Fu B."/>
            <person name="Langley E."/>
            <person name="Maguire S.F."/>
            <person name="Laird G.K."/>
            <person name="Lloyd D."/>
            <person name="Kenyon E."/>
            <person name="Donaldson S."/>
            <person name="Sehra H."/>
            <person name="Almeida-King J."/>
            <person name="Loveland J."/>
            <person name="Trevanion S."/>
            <person name="Jones M."/>
            <person name="Quail M."/>
            <person name="Willey D."/>
            <person name="Hunt A."/>
            <person name="Burton J."/>
            <person name="Sims S."/>
            <person name="McLay K."/>
            <person name="Plumb B."/>
            <person name="Davis J."/>
            <person name="Clee C."/>
            <person name="Oliver K."/>
            <person name="Clark R."/>
            <person name="Riddle C."/>
            <person name="Elliot D."/>
            <person name="Eliott D."/>
            <person name="Threadgold G."/>
            <person name="Harden G."/>
            <person name="Ware D."/>
            <person name="Begum S."/>
            <person name="Mortimore B."/>
            <person name="Mortimer B."/>
            <person name="Kerry G."/>
            <person name="Heath P."/>
            <person name="Phillimore B."/>
            <person name="Tracey A."/>
            <person name="Corby N."/>
            <person name="Dunn M."/>
            <person name="Johnson C."/>
            <person name="Wood J."/>
            <person name="Clark S."/>
            <person name="Pelan S."/>
            <person name="Griffiths G."/>
            <person name="Smith M."/>
            <person name="Glithero R."/>
            <person name="Howden P."/>
            <person name="Barker N."/>
            <person name="Lloyd C."/>
            <person name="Stevens C."/>
            <person name="Harley J."/>
            <person name="Holt K."/>
            <person name="Panagiotidis G."/>
            <person name="Lovell J."/>
            <person name="Beasley H."/>
            <person name="Henderson C."/>
            <person name="Gordon D."/>
            <person name="Auger K."/>
            <person name="Wright D."/>
            <person name="Collins J."/>
            <person name="Raisen C."/>
            <person name="Dyer L."/>
            <person name="Leung K."/>
            <person name="Robertson L."/>
            <person name="Ambridge K."/>
            <person name="Leongamornlert D."/>
            <person name="McGuire S."/>
            <person name="Gilderthorp R."/>
            <person name="Griffiths C."/>
            <person name="Manthravadi D."/>
            <person name="Nichol S."/>
            <person name="Barker G."/>
            <person name="Whitehead S."/>
            <person name="Kay M."/>
            <person name="Brown J."/>
            <person name="Murnane C."/>
            <person name="Gray E."/>
            <person name="Humphries M."/>
            <person name="Sycamore N."/>
            <person name="Barker D."/>
            <person name="Saunders D."/>
            <person name="Wallis J."/>
            <person name="Babbage A."/>
            <person name="Hammond S."/>
            <person name="Mashreghi-Mohammadi M."/>
            <person name="Barr L."/>
            <person name="Martin S."/>
            <person name="Wray P."/>
            <person name="Ellington A."/>
            <person name="Matthews N."/>
            <person name="Ellwood M."/>
            <person name="Woodmansey R."/>
            <person name="Clark G."/>
            <person name="Cooper J."/>
            <person name="Cooper J."/>
            <person name="Tromans A."/>
            <person name="Grafham D."/>
            <person name="Skuce C."/>
            <person name="Pandian R."/>
            <person name="Andrews R."/>
            <person name="Harrison E."/>
            <person name="Kimberley A."/>
            <person name="Garnett J."/>
            <person name="Fosker N."/>
            <person name="Hall R."/>
            <person name="Garner P."/>
            <person name="Kelly D."/>
            <person name="Bird C."/>
            <person name="Palmer S."/>
            <person name="Gehring I."/>
            <person name="Berger A."/>
            <person name="Dooley C.M."/>
            <person name="Ersan-Urun Z."/>
            <person name="Eser C."/>
            <person name="Geiger H."/>
            <person name="Geisler M."/>
            <person name="Karotki L."/>
            <person name="Kirn A."/>
            <person name="Konantz J."/>
            <person name="Konantz M."/>
            <person name="Oberlander M."/>
            <person name="Rudolph-Geiger S."/>
            <person name="Teucke M."/>
            <person name="Lanz C."/>
            <person name="Raddatz G."/>
            <person name="Osoegawa K."/>
            <person name="Zhu B."/>
            <person name="Rapp A."/>
            <person name="Widaa S."/>
            <person name="Langford C."/>
            <person name="Yang F."/>
            <person name="Schuster S.C."/>
            <person name="Carter N.P."/>
            <person name="Harrow J."/>
            <person name="Ning Z."/>
            <person name="Herrero J."/>
            <person name="Searle S.M."/>
            <person name="Enright A."/>
            <person name="Geisler R."/>
            <person name="Plasterk R.H."/>
            <person name="Lee C."/>
            <person name="Westerfield M."/>
            <person name="de Jong P.J."/>
            <person name="Zon L.I."/>
            <person name="Postlethwait J.H."/>
            <person name="Nusslein-Volhard C."/>
            <person name="Hubbard T.J."/>
            <person name="Roest Crollius H."/>
            <person name="Rogers J."/>
            <person name="Stemple D.L."/>
        </authorList>
    </citation>
    <scope>NUCLEOTIDE SEQUENCE [LARGE SCALE GENOMIC DNA]</scope>
    <source>
        <strain evidence="5">Tuebingen</strain>
    </source>
</reference>
<evidence type="ECO:0000313" key="5">
    <source>
        <dbReference type="Ensembl" id="ENSDARP00000101024"/>
    </source>
</evidence>
<dbReference type="AlphaFoldDB" id="F1RA30"/>
<dbReference type="CTD" id="100332570"/>
<dbReference type="FunFam" id="1.10.8.270:FF:000001">
    <property type="entry name" value="TBC1 domain family member 1"/>
    <property type="match status" value="1"/>
</dbReference>
<dbReference type="PANTHER" id="PTHR47219:SF22">
    <property type="entry name" value="RAB-GAP TBC DOMAIN-CONTAINING PROTEIN"/>
    <property type="match status" value="1"/>
</dbReference>
<feature type="coiled-coil region" evidence="3">
    <location>
        <begin position="333"/>
        <end position="457"/>
    </location>
</feature>
<dbReference type="Gene3D" id="1.10.10.750">
    <property type="entry name" value="Ypt/Rab-GAP domain of gyp1p, domain 1"/>
    <property type="match status" value="1"/>
</dbReference>
<dbReference type="PROSITE" id="PS50086">
    <property type="entry name" value="TBC_RABGAP"/>
    <property type="match status" value="1"/>
</dbReference>
<keyword evidence="2 3" id="KW-0175">Coiled coil</keyword>
<evidence type="ECO:0000313" key="6">
    <source>
        <dbReference type="Proteomes" id="UP000000437"/>
    </source>
</evidence>
<evidence type="ECO:0000259" key="4">
    <source>
        <dbReference type="PROSITE" id="PS50086"/>
    </source>
</evidence>
<feature type="domain" description="Rab-GAP TBC" evidence="4">
    <location>
        <begin position="90"/>
        <end position="275"/>
    </location>
</feature>
<name>F1RA30_DANRE</name>
<keyword evidence="6" id="KW-1185">Reference proteome</keyword>
<dbReference type="SUPFAM" id="SSF47923">
    <property type="entry name" value="Ypt/Rab-GAP domain of gyp1p"/>
    <property type="match status" value="2"/>
</dbReference>
<dbReference type="OMA" id="KYDSKRM"/>
<dbReference type="AGR" id="ZFIN:ZDB-GENE-110218-2"/>
<dbReference type="GlyGen" id="F1RA30">
    <property type="glycosylation" value="1 site"/>
</dbReference>
<evidence type="ECO:0000256" key="3">
    <source>
        <dbReference type="SAM" id="Coils"/>
    </source>
</evidence>
<evidence type="ECO:0000313" key="8">
    <source>
        <dbReference type="ZFIN" id="ZDB-GENE-110218-2"/>
    </source>
</evidence>
<dbReference type="FunFam" id="1.10.472.80:FF:000002">
    <property type="entry name" value="Ecotropic viral integration site 5"/>
    <property type="match status" value="1"/>
</dbReference>
<dbReference type="ZFIN" id="ZDB-GENE-110218-2">
    <property type="gene designation" value="evi5a"/>
</dbReference>
<gene>
    <name evidence="5 7 8" type="primary">evi5a</name>
</gene>
<dbReference type="PANTHER" id="PTHR47219">
    <property type="entry name" value="RAB GTPASE-ACTIVATING PROTEIN 1-LIKE"/>
    <property type="match status" value="1"/>
</dbReference>
<dbReference type="Proteomes" id="UP000000437">
    <property type="component" value="Chromosome 2"/>
</dbReference>
<dbReference type="GO" id="GO:0005829">
    <property type="term" value="C:cytosol"/>
    <property type="evidence" value="ECO:0007669"/>
    <property type="project" value="GOC"/>
</dbReference>
<dbReference type="RefSeq" id="XP_009296272.1">
    <property type="nucleotide sequence ID" value="XM_009297997.4"/>
</dbReference>
<dbReference type="Ensembl" id="ENSDART00000109723.4">
    <property type="protein sequence ID" value="ENSDARP00000101024.3"/>
    <property type="gene ID" value="ENSDARG00000077666.5"/>
</dbReference>
<dbReference type="SMR" id="F1RA30"/>
<accession>F1RA30</accession>
<dbReference type="GO" id="GO:0005096">
    <property type="term" value="F:GTPase activator activity"/>
    <property type="evidence" value="ECO:0000318"/>
    <property type="project" value="GO_Central"/>
</dbReference>
<organism evidence="5">
    <name type="scientific">Danio rerio</name>
    <name type="common">Zebrafish</name>
    <name type="synonym">Brachydanio rerio</name>
    <dbReference type="NCBI Taxonomy" id="7955"/>
    <lineage>
        <taxon>Eukaryota</taxon>
        <taxon>Metazoa</taxon>
        <taxon>Chordata</taxon>
        <taxon>Craniata</taxon>
        <taxon>Vertebrata</taxon>
        <taxon>Euteleostomi</taxon>
        <taxon>Actinopterygii</taxon>
        <taxon>Neopterygii</taxon>
        <taxon>Teleostei</taxon>
        <taxon>Ostariophysi</taxon>
        <taxon>Cypriniformes</taxon>
        <taxon>Danionidae</taxon>
        <taxon>Danioninae</taxon>
        <taxon>Danio</taxon>
    </lineage>
</organism>
<dbReference type="Pfam" id="PF00566">
    <property type="entry name" value="RabGAP-TBC"/>
    <property type="match status" value="1"/>
</dbReference>
<feature type="coiled-coil region" evidence="3">
    <location>
        <begin position="494"/>
        <end position="521"/>
    </location>
</feature>
<dbReference type="Gene3D" id="1.10.8.270">
    <property type="entry name" value="putative rabgap domain of human tbc1 domain family member 14 like domains"/>
    <property type="match status" value="1"/>
</dbReference>
<dbReference type="GO" id="GO:0042147">
    <property type="term" value="P:retrograde transport, endosome to Golgi"/>
    <property type="evidence" value="ECO:0000318"/>
    <property type="project" value="GO_Central"/>
</dbReference>
<dbReference type="InterPro" id="IPR035969">
    <property type="entry name" value="Rab-GAP_TBC_sf"/>
</dbReference>
<dbReference type="InterPro" id="IPR000195">
    <property type="entry name" value="Rab-GAP-TBC_dom"/>
</dbReference>
<dbReference type="FunFam" id="1.10.10.750:FF:000003">
    <property type="entry name" value="GTPase activating protein (Evi5)"/>
    <property type="match status" value="1"/>
</dbReference>